<sequence>MARLVHSMIRVLEEARSLDFYRRAFGLEVADRIAFDDFTLIYLRTPYGDFELELTVNAGRAEPYALGEGYGHLAVVVEDLAAERVRMEAEELSPGPLRELLHQGQPMARFFFIADPDGYRIEVLQRFGRFR</sequence>
<keyword evidence="3" id="KW-1185">Reference proteome</keyword>
<evidence type="ECO:0000313" key="2">
    <source>
        <dbReference type="EMBL" id="MBC9205838.1"/>
    </source>
</evidence>
<dbReference type="PANTHER" id="PTHR10374:SF30">
    <property type="entry name" value="LACTOYLGLUTATHIONE LYASE"/>
    <property type="match status" value="1"/>
</dbReference>
<accession>A0ABR7RHD2</accession>
<feature type="domain" description="VOC" evidence="1">
    <location>
        <begin position="3"/>
        <end position="126"/>
    </location>
</feature>
<organism evidence="2 3">
    <name type="scientific">Teichococcus aerophilus</name>
    <dbReference type="NCBI Taxonomy" id="1224513"/>
    <lineage>
        <taxon>Bacteria</taxon>
        <taxon>Pseudomonadati</taxon>
        <taxon>Pseudomonadota</taxon>
        <taxon>Alphaproteobacteria</taxon>
        <taxon>Acetobacterales</taxon>
        <taxon>Roseomonadaceae</taxon>
        <taxon>Roseomonas</taxon>
    </lineage>
</organism>
<dbReference type="Gene3D" id="3.10.180.10">
    <property type="entry name" value="2,3-Dihydroxybiphenyl 1,2-Dioxygenase, domain 1"/>
    <property type="match status" value="1"/>
</dbReference>
<protein>
    <submittedName>
        <fullName evidence="2">VOC family protein</fullName>
    </submittedName>
</protein>
<dbReference type="SUPFAM" id="SSF54593">
    <property type="entry name" value="Glyoxalase/Bleomycin resistance protein/Dihydroxybiphenyl dioxygenase"/>
    <property type="match status" value="1"/>
</dbReference>
<dbReference type="PROSITE" id="PS51819">
    <property type="entry name" value="VOC"/>
    <property type="match status" value="1"/>
</dbReference>
<dbReference type="InterPro" id="IPR037523">
    <property type="entry name" value="VOC_core"/>
</dbReference>
<reference evidence="2 3" key="1">
    <citation type="journal article" date="2013" name="Int. J. Syst. Evol. Microbiol.">
        <title>Roseomonas aerophila sp. nov., isolated from air.</title>
        <authorList>
            <person name="Kim S.J."/>
            <person name="Weon H.Y."/>
            <person name="Ahn J.H."/>
            <person name="Hong S.B."/>
            <person name="Seok S.J."/>
            <person name="Whang K.S."/>
            <person name="Kwon S.W."/>
        </authorList>
    </citation>
    <scope>NUCLEOTIDE SEQUENCE [LARGE SCALE GENOMIC DNA]</scope>
    <source>
        <strain evidence="2 3">NBRC 108923</strain>
    </source>
</reference>
<gene>
    <name evidence="2" type="ORF">IBL26_03245</name>
</gene>
<evidence type="ECO:0000313" key="3">
    <source>
        <dbReference type="Proteomes" id="UP000626026"/>
    </source>
</evidence>
<dbReference type="EMBL" id="JACTVA010000003">
    <property type="protein sequence ID" value="MBC9205838.1"/>
    <property type="molecule type" value="Genomic_DNA"/>
</dbReference>
<evidence type="ECO:0000259" key="1">
    <source>
        <dbReference type="PROSITE" id="PS51819"/>
    </source>
</evidence>
<dbReference type="PANTHER" id="PTHR10374">
    <property type="entry name" value="LACTOYLGLUTATHIONE LYASE GLYOXALASE I"/>
    <property type="match status" value="1"/>
</dbReference>
<name>A0ABR7RHD2_9PROT</name>
<comment type="caution">
    <text evidence="2">The sequence shown here is derived from an EMBL/GenBank/DDBJ whole genome shotgun (WGS) entry which is preliminary data.</text>
</comment>
<dbReference type="InterPro" id="IPR029068">
    <property type="entry name" value="Glyas_Bleomycin-R_OHBP_Dase"/>
</dbReference>
<dbReference type="InterPro" id="IPR004360">
    <property type="entry name" value="Glyas_Fos-R_dOase_dom"/>
</dbReference>
<dbReference type="Proteomes" id="UP000626026">
    <property type="component" value="Unassembled WGS sequence"/>
</dbReference>
<dbReference type="Pfam" id="PF00903">
    <property type="entry name" value="Glyoxalase"/>
    <property type="match status" value="1"/>
</dbReference>
<proteinExistence type="predicted"/>
<dbReference type="RefSeq" id="WP_187783002.1">
    <property type="nucleotide sequence ID" value="NZ_JACTVA010000003.1"/>
</dbReference>